<name>A0A0R0BS12_9GAMM</name>
<dbReference type="PATRIC" id="fig|266128.3.peg.2551"/>
<dbReference type="Gene3D" id="1.10.101.10">
    <property type="entry name" value="PGBD-like superfamily/PGBD"/>
    <property type="match status" value="1"/>
</dbReference>
<dbReference type="SUPFAM" id="SSF47090">
    <property type="entry name" value="PGBD-like"/>
    <property type="match status" value="1"/>
</dbReference>
<feature type="domain" description="Peptidoglycan binding-like" evidence="2">
    <location>
        <begin position="33"/>
        <end position="94"/>
    </location>
</feature>
<dbReference type="EMBL" id="LDJH01000006">
    <property type="protein sequence ID" value="KRG59883.1"/>
    <property type="molecule type" value="Genomic_DNA"/>
</dbReference>
<evidence type="ECO:0000256" key="1">
    <source>
        <dbReference type="SAM" id="MobiDB-lite"/>
    </source>
</evidence>
<dbReference type="AlphaFoldDB" id="A0A0R0BS12"/>
<sequence length="240" mass="25742">MLNDRLTLSQDTASRNPSTRSAMADGMLTRTERGGEVRAMQEKLAGLGYRGQDGKPLASTGYFGDDTFAAVQAFQRATGLKDDGKAGSKTLAALDAATEAKPQHAAEPDMRDASSPDNARFQQAMEKLQDMEKQRAHAGLQPLFADNHQVERTAGQLVLASKAAGMDRIDSVVARLNGTGVFAVQGQCNDPAARRAAVECNHAVSQPLEASSRQAEQLDAQPQQSPHQQQDQELSRARGL</sequence>
<gene>
    <name evidence="4" type="ORF">ABB25_04495</name>
</gene>
<evidence type="ECO:0000259" key="2">
    <source>
        <dbReference type="Pfam" id="PF01471"/>
    </source>
</evidence>
<dbReference type="Pfam" id="PF01471">
    <property type="entry name" value="PG_binding_1"/>
    <property type="match status" value="1"/>
</dbReference>
<reference evidence="4 5" key="1">
    <citation type="submission" date="2015-05" db="EMBL/GenBank/DDBJ databases">
        <title>Genome sequencing and analysis of members of genus Stenotrophomonas.</title>
        <authorList>
            <person name="Patil P.P."/>
            <person name="Midha S."/>
            <person name="Patil P.B."/>
        </authorList>
    </citation>
    <scope>NUCLEOTIDE SEQUENCE [LARGE SCALE GENOMIC DNA]</scope>
    <source>
        <strain evidence="4 5">DSM 17805</strain>
    </source>
</reference>
<dbReference type="Pfam" id="PF20410">
    <property type="entry name" value="X-Tfes_XVIPCD"/>
    <property type="match status" value="1"/>
</dbReference>
<comment type="caution">
    <text evidence="4">The sequence shown here is derived from an EMBL/GenBank/DDBJ whole genome shotgun (WGS) entry which is preliminary data.</text>
</comment>
<feature type="compositionally biased region" description="Basic and acidic residues" evidence="1">
    <location>
        <begin position="101"/>
        <end position="114"/>
    </location>
</feature>
<feature type="region of interest" description="Disordered" evidence="1">
    <location>
        <begin position="206"/>
        <end position="240"/>
    </location>
</feature>
<dbReference type="InterPro" id="IPR002477">
    <property type="entry name" value="Peptidoglycan-bd-like"/>
</dbReference>
<feature type="region of interest" description="Disordered" evidence="1">
    <location>
        <begin position="1"/>
        <end position="36"/>
    </location>
</feature>
<evidence type="ECO:0000313" key="5">
    <source>
        <dbReference type="Proteomes" id="UP000051254"/>
    </source>
</evidence>
<dbReference type="STRING" id="266128.ABB25_04495"/>
<evidence type="ECO:0000313" key="4">
    <source>
        <dbReference type="EMBL" id="KRG59883.1"/>
    </source>
</evidence>
<feature type="region of interest" description="Disordered" evidence="1">
    <location>
        <begin position="97"/>
        <end position="118"/>
    </location>
</feature>
<dbReference type="InterPro" id="IPR036365">
    <property type="entry name" value="PGBD-like_sf"/>
</dbReference>
<dbReference type="InterPro" id="IPR046519">
    <property type="entry name" value="X-Tfes_XVIPCD"/>
</dbReference>
<dbReference type="InterPro" id="IPR036366">
    <property type="entry name" value="PGBDSf"/>
</dbReference>
<feature type="compositionally biased region" description="Polar residues" evidence="1">
    <location>
        <begin position="1"/>
        <end position="21"/>
    </location>
</feature>
<dbReference type="Proteomes" id="UP000051254">
    <property type="component" value="Unassembled WGS sequence"/>
</dbReference>
<accession>A0A0R0BS12</accession>
<feature type="compositionally biased region" description="Low complexity" evidence="1">
    <location>
        <begin position="217"/>
        <end position="232"/>
    </location>
</feature>
<proteinExistence type="predicted"/>
<feature type="domain" description="X-Tfes XVIPCD" evidence="3">
    <location>
        <begin position="111"/>
        <end position="217"/>
    </location>
</feature>
<keyword evidence="5" id="KW-1185">Reference proteome</keyword>
<evidence type="ECO:0000259" key="3">
    <source>
        <dbReference type="Pfam" id="PF20410"/>
    </source>
</evidence>
<organism evidence="4 5">
    <name type="scientific">Stenotrophomonas koreensis</name>
    <dbReference type="NCBI Taxonomy" id="266128"/>
    <lineage>
        <taxon>Bacteria</taxon>
        <taxon>Pseudomonadati</taxon>
        <taxon>Pseudomonadota</taxon>
        <taxon>Gammaproteobacteria</taxon>
        <taxon>Lysobacterales</taxon>
        <taxon>Lysobacteraceae</taxon>
        <taxon>Stenotrophomonas</taxon>
    </lineage>
</organism>
<protein>
    <submittedName>
        <fullName evidence="4">Uncharacterized protein</fullName>
    </submittedName>
</protein>